<dbReference type="Proteomes" id="UP000315400">
    <property type="component" value="Unassembled WGS sequence"/>
</dbReference>
<keyword evidence="4 9" id="KW-0479">Metal-binding</keyword>
<dbReference type="PANTHER" id="PTHR34405:SF3">
    <property type="entry name" value="CRISPR-ASSOCIATED ENDORIBONUCLEASE CAS2 3"/>
    <property type="match status" value="1"/>
</dbReference>
<dbReference type="GO" id="GO:0046872">
    <property type="term" value="F:metal ion binding"/>
    <property type="evidence" value="ECO:0007669"/>
    <property type="project" value="UniProtKB-UniRule"/>
</dbReference>
<keyword evidence="7 9" id="KW-0460">Magnesium</keyword>
<dbReference type="NCBIfam" id="TIGR01573">
    <property type="entry name" value="cas2"/>
    <property type="match status" value="1"/>
</dbReference>
<keyword evidence="3 9" id="KW-0540">Nuclease</keyword>
<accession>A0A540VMZ2</accession>
<gene>
    <name evidence="9 10" type="primary">cas2</name>
    <name evidence="10" type="ORF">FKY71_15395</name>
</gene>
<evidence type="ECO:0000313" key="10">
    <source>
        <dbReference type="EMBL" id="TQE98137.1"/>
    </source>
</evidence>
<evidence type="ECO:0000256" key="6">
    <source>
        <dbReference type="ARBA" id="ARBA00022801"/>
    </source>
</evidence>
<dbReference type="Pfam" id="PF09827">
    <property type="entry name" value="CRISPR_Cas2"/>
    <property type="match status" value="1"/>
</dbReference>
<comment type="cofactor">
    <cofactor evidence="1 9">
        <name>Mg(2+)</name>
        <dbReference type="ChEBI" id="CHEBI:18420"/>
    </cofactor>
</comment>
<evidence type="ECO:0000313" key="11">
    <source>
        <dbReference type="Proteomes" id="UP000315400"/>
    </source>
</evidence>
<evidence type="ECO:0000256" key="1">
    <source>
        <dbReference type="ARBA" id="ARBA00001946"/>
    </source>
</evidence>
<comment type="function">
    <text evidence="9">CRISPR (clustered regularly interspaced short palindromic repeat), is an adaptive immune system that provides protection against mobile genetic elements (viruses, transposable elements and conjugative plasmids). CRISPR clusters contain sequences complementary to antecedent mobile elements and target invading nucleic acids. CRISPR clusters are transcribed and processed into CRISPR RNA (crRNA). Functions as a ssRNA-specific endoribonuclease. Involved in the integration of spacer DNA into the CRISPR cassette.</text>
</comment>
<keyword evidence="8 9" id="KW-0051">Antiviral defense</keyword>
<dbReference type="EMBL" id="VIFK01000271">
    <property type="protein sequence ID" value="TQE98137.1"/>
    <property type="molecule type" value="Genomic_DNA"/>
</dbReference>
<evidence type="ECO:0000256" key="3">
    <source>
        <dbReference type="ARBA" id="ARBA00022722"/>
    </source>
</evidence>
<dbReference type="AlphaFoldDB" id="A0A540VMZ2"/>
<dbReference type="CDD" id="cd09725">
    <property type="entry name" value="Cas2_I_II_III"/>
    <property type="match status" value="1"/>
</dbReference>
<dbReference type="GO" id="GO:0004521">
    <property type="term" value="F:RNA endonuclease activity"/>
    <property type="evidence" value="ECO:0007669"/>
    <property type="project" value="InterPro"/>
</dbReference>
<keyword evidence="6 9" id="KW-0378">Hydrolase</keyword>
<dbReference type="GO" id="GO:0016787">
    <property type="term" value="F:hydrolase activity"/>
    <property type="evidence" value="ECO:0007669"/>
    <property type="project" value="UniProtKB-KW"/>
</dbReference>
<keyword evidence="5 9" id="KW-0255">Endonuclease</keyword>
<protein>
    <recommendedName>
        <fullName evidence="9">CRISPR-associated endoribonuclease Cas2</fullName>
        <ecNumber evidence="9">3.1.-.-</ecNumber>
    </recommendedName>
</protein>
<comment type="subunit">
    <text evidence="9">Homodimer, forms a heterotetramer with a Cas1 homodimer.</text>
</comment>
<reference evidence="10 11" key="1">
    <citation type="submission" date="2019-06" db="EMBL/GenBank/DDBJ databases">
        <title>Metagenome assembled Genome of Spiribacter salinus SL48-SHIP from the microbial mat of Salt Lake 48 (Novosibirsk region, Russia).</title>
        <authorList>
            <person name="Shipova A."/>
            <person name="Rozanov A.S."/>
            <person name="Bryanskaya A.V."/>
            <person name="Peltek S.E."/>
        </authorList>
    </citation>
    <scope>NUCLEOTIDE SEQUENCE [LARGE SCALE GENOMIC DNA]</scope>
    <source>
        <strain evidence="10">SL48-SHIP-2</strain>
    </source>
</reference>
<evidence type="ECO:0000256" key="2">
    <source>
        <dbReference type="ARBA" id="ARBA00009959"/>
    </source>
</evidence>
<name>A0A540VMZ2_9GAMM</name>
<feature type="binding site" evidence="9">
    <location>
        <position position="13"/>
    </location>
    <ligand>
        <name>Mg(2+)</name>
        <dbReference type="ChEBI" id="CHEBI:18420"/>
        <note>catalytic</note>
    </ligand>
</feature>
<dbReference type="Gene3D" id="3.30.70.240">
    <property type="match status" value="1"/>
</dbReference>
<dbReference type="SUPFAM" id="SSF143430">
    <property type="entry name" value="TTP0101/SSO1404-like"/>
    <property type="match status" value="1"/>
</dbReference>
<evidence type="ECO:0000256" key="4">
    <source>
        <dbReference type="ARBA" id="ARBA00022723"/>
    </source>
</evidence>
<dbReference type="GO" id="GO:0051607">
    <property type="term" value="P:defense response to virus"/>
    <property type="evidence" value="ECO:0007669"/>
    <property type="project" value="UniProtKB-UniRule"/>
</dbReference>
<evidence type="ECO:0000256" key="5">
    <source>
        <dbReference type="ARBA" id="ARBA00022759"/>
    </source>
</evidence>
<dbReference type="GO" id="GO:0043571">
    <property type="term" value="P:maintenance of CRISPR repeat elements"/>
    <property type="evidence" value="ECO:0007669"/>
    <property type="project" value="UniProtKB-UniRule"/>
</dbReference>
<evidence type="ECO:0000256" key="7">
    <source>
        <dbReference type="ARBA" id="ARBA00022842"/>
    </source>
</evidence>
<evidence type="ECO:0000256" key="8">
    <source>
        <dbReference type="ARBA" id="ARBA00023118"/>
    </source>
</evidence>
<organism evidence="10 11">
    <name type="scientific">Spiribacter salinus</name>
    <dbReference type="NCBI Taxonomy" id="1335746"/>
    <lineage>
        <taxon>Bacteria</taxon>
        <taxon>Pseudomonadati</taxon>
        <taxon>Pseudomonadota</taxon>
        <taxon>Gammaproteobacteria</taxon>
        <taxon>Chromatiales</taxon>
        <taxon>Ectothiorhodospiraceae</taxon>
        <taxon>Spiribacter</taxon>
    </lineage>
</organism>
<sequence>MAERSAPYLVCYDIREDRRLRRVHGLLQSWGLRMQYSVFECWLTQRGRYQLTELLRRTIDERVDDVRIYSLEPRATIHYQGCAPVPPGLVIEGLDMQPIQPDRGLVLAYGSNGDRNH</sequence>
<proteinExistence type="inferred from homology"/>
<evidence type="ECO:0000256" key="9">
    <source>
        <dbReference type="HAMAP-Rule" id="MF_01471"/>
    </source>
</evidence>
<dbReference type="InterPro" id="IPR021127">
    <property type="entry name" value="CRISPR_associated_Cas2"/>
</dbReference>
<comment type="caution">
    <text evidence="10">The sequence shown here is derived from an EMBL/GenBank/DDBJ whole genome shotgun (WGS) entry which is preliminary data.</text>
</comment>
<comment type="similarity">
    <text evidence="2 9">Belongs to the CRISPR-associated endoribonuclease Cas2 protein family.</text>
</comment>
<dbReference type="PANTHER" id="PTHR34405">
    <property type="entry name" value="CRISPR-ASSOCIATED ENDORIBONUCLEASE CAS2"/>
    <property type="match status" value="1"/>
</dbReference>
<dbReference type="HAMAP" id="MF_01471">
    <property type="entry name" value="Cas2"/>
    <property type="match status" value="1"/>
</dbReference>
<dbReference type="InterPro" id="IPR019199">
    <property type="entry name" value="Virulence_VapD/CRISPR_Cas2"/>
</dbReference>
<dbReference type="EC" id="3.1.-.-" evidence="9"/>